<sequence>MNNRNILNKIYYLIILGILFSCSPRDENPLSNGNNTPKGNFLNLLIIGIEDTGNITSTKAATTGKAFSAAPKNTKEELISFGNYSALVSIEKPEEMPKTANTSKTLNPQATVSMENNIKYRLLLFRDRDKKLVSNSVITAGQPLTDTIRVDAGEKYQWYTLSANDSQIPPDINDQGIVSGVVNKDFLYDGGTLNAASGQNDLSIIFKRRTFRITVELDVSQIEGHSIQDVTTDVGTGAPGQKDFTSSIIRTGDFNIFTNEYSNVKEAPESERVITAANMTGTGTLKTATFYTVGTPADQNYGLIIEDNTLRVKFSNFSLLYSGGIKDIGEKIVPYNNDQVNSTSNIGLGLGNSMKLIARLKEGSGPSVEFGGIFWATTNLIYVPNAPNPYQFRANNDYSTTDSNEFWKWMSLLPGNNGRAGSGDPCRKVVPENTWRMPTQAEYRVIFDRGDVSIYSKTMIINGRYQMAWERDGNSLNLGYHGYLSGSVIVSAPPLGFIGGSIKSYYRHSERRSATSFSYSKTFISPEKWEQQSYVMDLDDEIGGLVRCVKIQ</sequence>
<keyword evidence="2" id="KW-1185">Reference proteome</keyword>
<reference evidence="1 2" key="1">
    <citation type="submission" date="2016-11" db="EMBL/GenBank/DDBJ databases">
        <title>Genome sequence and comparative genomic analysis of clinical strain Elizabethkingia meningoseptica 61421 PRCM.</title>
        <authorList>
            <person name="Wang M."/>
            <person name="Hu S."/>
            <person name="Cao L."/>
            <person name="Jiang T."/>
            <person name="Zhou Y."/>
            <person name="Ming D."/>
        </authorList>
    </citation>
    <scope>NUCLEOTIDE SEQUENCE [LARGE SCALE GENOMIC DNA]</scope>
    <source>
        <strain evidence="1 2">61421 PRCM</strain>
    </source>
</reference>
<dbReference type="PROSITE" id="PS51257">
    <property type="entry name" value="PROKAR_LIPOPROTEIN"/>
    <property type="match status" value="1"/>
</dbReference>
<accession>A0A1T3F8K1</accession>
<dbReference type="AlphaFoldDB" id="A0A1T3F8K1"/>
<evidence type="ECO:0008006" key="3">
    <source>
        <dbReference type="Google" id="ProtNLM"/>
    </source>
</evidence>
<dbReference type="Proteomes" id="UP000188947">
    <property type="component" value="Unassembled WGS sequence"/>
</dbReference>
<gene>
    <name evidence="1" type="ORF">BMF97_10745</name>
</gene>
<evidence type="ECO:0000313" key="2">
    <source>
        <dbReference type="Proteomes" id="UP000188947"/>
    </source>
</evidence>
<dbReference type="EMBL" id="MPOG01000011">
    <property type="protein sequence ID" value="OOH95298.1"/>
    <property type="molecule type" value="Genomic_DNA"/>
</dbReference>
<organism evidence="1 2">
    <name type="scientific">Elizabethkingia meningoseptica</name>
    <name type="common">Chryseobacterium meningosepticum</name>
    <dbReference type="NCBI Taxonomy" id="238"/>
    <lineage>
        <taxon>Bacteria</taxon>
        <taxon>Pseudomonadati</taxon>
        <taxon>Bacteroidota</taxon>
        <taxon>Flavobacteriia</taxon>
        <taxon>Flavobacteriales</taxon>
        <taxon>Weeksellaceae</taxon>
        <taxon>Elizabethkingia</taxon>
    </lineage>
</organism>
<comment type="caution">
    <text evidence="1">The sequence shown here is derived from an EMBL/GenBank/DDBJ whole genome shotgun (WGS) entry which is preliminary data.</text>
</comment>
<evidence type="ECO:0000313" key="1">
    <source>
        <dbReference type="EMBL" id="OOH95298.1"/>
    </source>
</evidence>
<protein>
    <recommendedName>
        <fullName evidence="3">Fibrobacter succinogenes major paralogous domain-containing protein</fullName>
    </recommendedName>
</protein>
<proteinExistence type="predicted"/>
<name>A0A1T3F8K1_ELIME</name>
<dbReference type="RefSeq" id="WP_077564680.1">
    <property type="nucleotide sequence ID" value="NZ_CP016378.1"/>
</dbReference>